<dbReference type="Proteomes" id="UP000028006">
    <property type="component" value="Unassembled WGS sequence"/>
</dbReference>
<dbReference type="AlphaFoldDB" id="A0A081N7Z6"/>
<organism evidence="1 2">
    <name type="scientific">Endozoicomonas montiporae</name>
    <dbReference type="NCBI Taxonomy" id="1027273"/>
    <lineage>
        <taxon>Bacteria</taxon>
        <taxon>Pseudomonadati</taxon>
        <taxon>Pseudomonadota</taxon>
        <taxon>Gammaproteobacteria</taxon>
        <taxon>Oceanospirillales</taxon>
        <taxon>Endozoicomonadaceae</taxon>
        <taxon>Endozoicomonas</taxon>
    </lineage>
</organism>
<dbReference type="EMBL" id="JOKG01000002">
    <property type="protein sequence ID" value="KEQ14569.1"/>
    <property type="molecule type" value="Genomic_DNA"/>
</dbReference>
<protein>
    <submittedName>
        <fullName evidence="1">Uncharacterized protein</fullName>
    </submittedName>
</protein>
<proteinExistence type="predicted"/>
<dbReference type="RefSeq" id="WP_034874501.1">
    <property type="nucleotide sequence ID" value="NZ_JOKG01000002.1"/>
</dbReference>
<gene>
    <name evidence="1" type="ORF">GZ77_09575</name>
</gene>
<sequence>MINPMFKDNFFGGVQLIPDPFQKEFIIEPAKKHERKNWMKGRRYHGRIQKKWNKRFGIKKERQMFQMGDRIFAHPNTIEWLKQNLDKYA</sequence>
<keyword evidence="2" id="KW-1185">Reference proteome</keyword>
<name>A0A081N7Z6_9GAMM</name>
<evidence type="ECO:0000313" key="1">
    <source>
        <dbReference type="EMBL" id="KEQ14569.1"/>
    </source>
</evidence>
<reference evidence="1 2" key="1">
    <citation type="submission" date="2014-06" db="EMBL/GenBank/DDBJ databases">
        <title>Whole Genome Sequences of Three Symbiotic Endozoicomonas Bacteria.</title>
        <authorList>
            <person name="Neave M.J."/>
            <person name="Apprill A."/>
            <person name="Voolstra C.R."/>
        </authorList>
    </citation>
    <scope>NUCLEOTIDE SEQUENCE [LARGE SCALE GENOMIC DNA]</scope>
    <source>
        <strain evidence="1 2">LMG 24815</strain>
    </source>
</reference>
<comment type="caution">
    <text evidence="1">The sequence shown here is derived from an EMBL/GenBank/DDBJ whole genome shotgun (WGS) entry which is preliminary data.</text>
</comment>
<accession>A0A081N7Z6</accession>
<evidence type="ECO:0000313" key="2">
    <source>
        <dbReference type="Proteomes" id="UP000028006"/>
    </source>
</evidence>